<gene>
    <name evidence="1" type="ORF">SAMN06264365_10918</name>
</gene>
<dbReference type="RefSeq" id="WP_089295290.1">
    <property type="nucleotide sequence ID" value="NZ_BOMU01000059.1"/>
</dbReference>
<sequence>MSRPDLYFALIHARQSFPNEWVGRFYRRLDEEVRSRATPLPGLRTGSIHYATEREAQAASGERGPDVRVLVPLYTREFLHDPPTDFAPYLNRRSDVTDLPFVHPVMWDVYIPPREVCGIAQAVSLGNAVREYRDCGMATICRHNAYSSELRQIVELLADRIVRAAEHPGHVPEWMLVASHPVGTPLPEARFFISVARPPGSDTEWTPFEPDRLSVIDRAVQAARRLALLPEVIDAFDGPAADHETRDSAGILLLAPETLADATTRPIVEKLLKRLPQWTTVVVVAGRDQHLREPAARAMQLAGSSAQVARTAPEFARTVEEAIQRARRNFLRGHPS</sequence>
<protein>
    <submittedName>
        <fullName evidence="1">Uncharacterized protein</fullName>
    </submittedName>
</protein>
<proteinExistence type="predicted"/>
<dbReference type="Proteomes" id="UP000198415">
    <property type="component" value="Unassembled WGS sequence"/>
</dbReference>
<accession>A0A239B8M3</accession>
<dbReference type="AlphaFoldDB" id="A0A239B8M3"/>
<dbReference type="OrthoDB" id="3283150at2"/>
<evidence type="ECO:0000313" key="1">
    <source>
        <dbReference type="EMBL" id="SNS03891.1"/>
    </source>
</evidence>
<name>A0A239B8M3_9ACTN</name>
<dbReference type="EMBL" id="FZNR01000009">
    <property type="protein sequence ID" value="SNS03891.1"/>
    <property type="molecule type" value="Genomic_DNA"/>
</dbReference>
<evidence type="ECO:0000313" key="2">
    <source>
        <dbReference type="Proteomes" id="UP000198415"/>
    </source>
</evidence>
<organism evidence="1 2">
    <name type="scientific">Actinoplanes regularis</name>
    <dbReference type="NCBI Taxonomy" id="52697"/>
    <lineage>
        <taxon>Bacteria</taxon>
        <taxon>Bacillati</taxon>
        <taxon>Actinomycetota</taxon>
        <taxon>Actinomycetes</taxon>
        <taxon>Micromonosporales</taxon>
        <taxon>Micromonosporaceae</taxon>
        <taxon>Actinoplanes</taxon>
    </lineage>
</organism>
<keyword evidence="2" id="KW-1185">Reference proteome</keyword>
<reference evidence="1 2" key="1">
    <citation type="submission" date="2017-06" db="EMBL/GenBank/DDBJ databases">
        <authorList>
            <person name="Kim H.J."/>
            <person name="Triplett B.A."/>
        </authorList>
    </citation>
    <scope>NUCLEOTIDE SEQUENCE [LARGE SCALE GENOMIC DNA]</scope>
    <source>
        <strain evidence="1 2">DSM 43151</strain>
    </source>
</reference>